<sequence>MKNIIFILCFVQVALAQPKNYVKISQDFIEAAKYGDTTTVALIEAIAKADEKELLAQLSTDDLRKAFFINLYNGFTNYALKKDPEKYKSRNSFFKSKQFIVAGNKLSLDMIEHGFLRKSSIKLSLGKLSKLFPTQLEKKYRVEKVDYRIHFSLNCGAKSCPPIFSYDPAKINEQLDIATKSYLSNDARYDKDKNTLHLPILMSWFRGDFGNKKGILKICEDLKIIPKGTKPKLKYNDYDWSLFLENFKY</sequence>
<reference evidence="3" key="3">
    <citation type="submission" date="2019-07" db="EMBL/GenBank/DDBJ databases">
        <authorList>
            <person name="Whitman W."/>
            <person name="Huntemann M."/>
            <person name="Clum A."/>
            <person name="Pillay M."/>
            <person name="Palaniappan K."/>
            <person name="Varghese N."/>
            <person name="Mikhailova N."/>
            <person name="Stamatis D."/>
            <person name="Reddy T."/>
            <person name="Daum C."/>
            <person name="Shapiro N."/>
            <person name="Ivanova N."/>
            <person name="Kyrpides N."/>
            <person name="Woyke T."/>
        </authorList>
    </citation>
    <scope>NUCLEOTIDE SEQUENCE</scope>
    <source>
        <strain evidence="3">CGMCC 1.5380</strain>
    </source>
</reference>
<accession>A0A562Q7D2</accession>
<feature type="domain" description="DUF547" evidence="1">
    <location>
        <begin position="59"/>
        <end position="183"/>
    </location>
</feature>
<reference evidence="2 4" key="2">
    <citation type="submission" date="2018-07" db="EMBL/GenBank/DDBJ databases">
        <title>Genomic Encyclopedia of Type Strains, Phase IV (KMG-IV): sequencing the most valuable type-strain genomes for metagenomic binning, comparative biology and taxonomic classification.</title>
        <authorList>
            <person name="Goeker M."/>
        </authorList>
    </citation>
    <scope>NUCLEOTIDE SEQUENCE [LARGE SCALE GENOMIC DNA]</scope>
    <source>
        <strain evidence="2 4">DSM 19728</strain>
    </source>
</reference>
<dbReference type="AlphaFoldDB" id="A0A562Q7D2"/>
<evidence type="ECO:0000313" key="3">
    <source>
        <dbReference type="EMBL" id="TWI52080.1"/>
    </source>
</evidence>
<dbReference type="EMBL" id="QQBA01000001">
    <property type="protein sequence ID" value="RDI58293.1"/>
    <property type="molecule type" value="Genomic_DNA"/>
</dbReference>
<dbReference type="OrthoDB" id="526867at2"/>
<comment type="caution">
    <text evidence="3">The sequence shown here is derived from an EMBL/GenBank/DDBJ whole genome shotgun (WGS) entry which is preliminary data.</text>
</comment>
<name>A0A562Q7D2_9FLAO</name>
<dbReference type="PANTHER" id="PTHR46361">
    <property type="entry name" value="ELECTRON CARRIER/ PROTEIN DISULFIDE OXIDOREDUCTASE"/>
    <property type="match status" value="1"/>
</dbReference>
<organism evidence="3 5">
    <name type="scientific">Flavobacterium glaciei</name>
    <dbReference type="NCBI Taxonomy" id="386300"/>
    <lineage>
        <taxon>Bacteria</taxon>
        <taxon>Pseudomonadati</taxon>
        <taxon>Bacteroidota</taxon>
        <taxon>Flavobacteriia</taxon>
        <taxon>Flavobacteriales</taxon>
        <taxon>Flavobacteriaceae</taxon>
        <taxon>Flavobacterium</taxon>
    </lineage>
</organism>
<dbReference type="Proteomes" id="UP000254518">
    <property type="component" value="Unassembled WGS sequence"/>
</dbReference>
<protein>
    <submittedName>
        <fullName evidence="3">Uncharacterized protein DUF547</fullName>
    </submittedName>
</protein>
<dbReference type="Proteomes" id="UP000321392">
    <property type="component" value="Unassembled WGS sequence"/>
</dbReference>
<keyword evidence="4" id="KW-1185">Reference proteome</keyword>
<evidence type="ECO:0000313" key="2">
    <source>
        <dbReference type="EMBL" id="RDI58293.1"/>
    </source>
</evidence>
<dbReference type="Pfam" id="PF04784">
    <property type="entry name" value="DUF547"/>
    <property type="match status" value="1"/>
</dbReference>
<dbReference type="RefSeq" id="WP_114753009.1">
    <property type="nucleotide sequence ID" value="NZ_QQBA01000001.1"/>
</dbReference>
<dbReference type="PANTHER" id="PTHR46361:SF3">
    <property type="entry name" value="ELECTRON CARRIER_ PROTEIN DISULFIDE OXIDOREDUCTASE"/>
    <property type="match status" value="1"/>
</dbReference>
<proteinExistence type="predicted"/>
<gene>
    <name evidence="2" type="ORF">DFR66_101221</name>
    <name evidence="3" type="ORF">IQ02_00219</name>
</gene>
<evidence type="ECO:0000313" key="4">
    <source>
        <dbReference type="Proteomes" id="UP000254518"/>
    </source>
</evidence>
<dbReference type="EMBL" id="VLKX01000001">
    <property type="protein sequence ID" value="TWI52080.1"/>
    <property type="molecule type" value="Genomic_DNA"/>
</dbReference>
<dbReference type="InterPro" id="IPR006869">
    <property type="entry name" value="DUF547"/>
</dbReference>
<reference evidence="3 5" key="1">
    <citation type="journal article" date="2015" name="Stand. Genomic Sci.">
        <title>Genomic Encyclopedia of Bacterial and Archaeal Type Strains, Phase III: the genomes of soil and plant-associated and newly described type strains.</title>
        <authorList>
            <person name="Whitman W.B."/>
            <person name="Woyke T."/>
            <person name="Klenk H.P."/>
            <person name="Zhou Y."/>
            <person name="Lilburn T.G."/>
            <person name="Beck B.J."/>
            <person name="De Vos P."/>
            <person name="Vandamme P."/>
            <person name="Eisen J.A."/>
            <person name="Garrity G."/>
            <person name="Hugenholtz P."/>
            <person name="Kyrpides N.C."/>
        </authorList>
    </citation>
    <scope>NUCLEOTIDE SEQUENCE [LARGE SCALE GENOMIC DNA]</scope>
    <source>
        <strain evidence="3 5">CGMCC 1.5380</strain>
    </source>
</reference>
<evidence type="ECO:0000313" key="5">
    <source>
        <dbReference type="Proteomes" id="UP000321392"/>
    </source>
</evidence>
<evidence type="ECO:0000259" key="1">
    <source>
        <dbReference type="Pfam" id="PF04784"/>
    </source>
</evidence>